<gene>
    <name evidence="1" type="ORF">EFK50_04690</name>
</gene>
<sequence>MSHAPVRTRAHDHDRKVRRRLSAALVVGALALTGCGAGSDDPDGAAPEADPTVSSGVPEVCKEAFPAAFGAPDIAEISMLPAGWPEPPPGSTLCQTAETIGGSRENADYVTTLSAEQVLEAYEDGLDPALGAAREEGPLGGEVLVGAVDGVDFQITPGTGKFTIAFAR</sequence>
<dbReference type="Proteomes" id="UP000267128">
    <property type="component" value="Unassembled WGS sequence"/>
</dbReference>
<name>A0A3N0CPN1_9ACTN</name>
<dbReference type="PROSITE" id="PS51257">
    <property type="entry name" value="PROKAR_LIPOPROTEIN"/>
    <property type="match status" value="1"/>
</dbReference>
<comment type="caution">
    <text evidence="1">The sequence shown here is derived from an EMBL/GenBank/DDBJ whole genome shotgun (WGS) entry which is preliminary data.</text>
</comment>
<organism evidence="1 2">
    <name type="scientific">Nocardioides marmoriginsengisoli</name>
    <dbReference type="NCBI Taxonomy" id="661483"/>
    <lineage>
        <taxon>Bacteria</taxon>
        <taxon>Bacillati</taxon>
        <taxon>Actinomycetota</taxon>
        <taxon>Actinomycetes</taxon>
        <taxon>Propionibacteriales</taxon>
        <taxon>Nocardioidaceae</taxon>
        <taxon>Nocardioides</taxon>
    </lineage>
</organism>
<evidence type="ECO:0000313" key="1">
    <source>
        <dbReference type="EMBL" id="RNL65261.1"/>
    </source>
</evidence>
<dbReference type="OrthoDB" id="3750796at2"/>
<dbReference type="EMBL" id="RJSE01000003">
    <property type="protein sequence ID" value="RNL65261.1"/>
    <property type="molecule type" value="Genomic_DNA"/>
</dbReference>
<dbReference type="RefSeq" id="WP_123226364.1">
    <property type="nucleotide sequence ID" value="NZ_RJSE01000003.1"/>
</dbReference>
<reference evidence="1 2" key="1">
    <citation type="submission" date="2018-11" db="EMBL/GenBank/DDBJ databases">
        <authorList>
            <person name="Li F."/>
        </authorList>
    </citation>
    <scope>NUCLEOTIDE SEQUENCE [LARGE SCALE GENOMIC DNA]</scope>
    <source>
        <strain evidence="1 2">Gsoil 097</strain>
    </source>
</reference>
<accession>A0A3N0CPN1</accession>
<evidence type="ECO:0008006" key="3">
    <source>
        <dbReference type="Google" id="ProtNLM"/>
    </source>
</evidence>
<proteinExistence type="predicted"/>
<keyword evidence="2" id="KW-1185">Reference proteome</keyword>
<dbReference type="AlphaFoldDB" id="A0A3N0CPN1"/>
<protein>
    <recommendedName>
        <fullName evidence="3">DUF3558 domain-containing protein</fullName>
    </recommendedName>
</protein>
<evidence type="ECO:0000313" key="2">
    <source>
        <dbReference type="Proteomes" id="UP000267128"/>
    </source>
</evidence>